<protein>
    <submittedName>
        <fullName evidence="2">Cyclase family protein</fullName>
    </submittedName>
</protein>
<dbReference type="RefSeq" id="WP_394845272.1">
    <property type="nucleotide sequence ID" value="NZ_CP089982.1"/>
</dbReference>
<feature type="signal peptide" evidence="1">
    <location>
        <begin position="1"/>
        <end position="21"/>
    </location>
</feature>
<dbReference type="PANTHER" id="PTHR34861">
    <property type="match status" value="1"/>
</dbReference>
<evidence type="ECO:0000256" key="1">
    <source>
        <dbReference type="SAM" id="SignalP"/>
    </source>
</evidence>
<keyword evidence="1" id="KW-0732">Signal</keyword>
<proteinExistence type="predicted"/>
<dbReference type="InterPro" id="IPR037175">
    <property type="entry name" value="KFase_sf"/>
</dbReference>
<dbReference type="EMBL" id="CP089982">
    <property type="protein sequence ID" value="WXA94661.1"/>
    <property type="molecule type" value="Genomic_DNA"/>
</dbReference>
<dbReference type="SUPFAM" id="SSF102198">
    <property type="entry name" value="Putative cyclase"/>
    <property type="match status" value="1"/>
</dbReference>
<reference evidence="2 3" key="1">
    <citation type="submission" date="2021-12" db="EMBL/GenBank/DDBJ databases">
        <title>Discovery of the Pendulisporaceae a myxobacterial family with distinct sporulation behavior and unique specialized metabolism.</title>
        <authorList>
            <person name="Garcia R."/>
            <person name="Popoff A."/>
            <person name="Bader C.D."/>
            <person name="Loehr J."/>
            <person name="Walesch S."/>
            <person name="Walt C."/>
            <person name="Boldt J."/>
            <person name="Bunk B."/>
            <person name="Haeckl F.J.F.P.J."/>
            <person name="Gunesch A.P."/>
            <person name="Birkelbach J."/>
            <person name="Nuebel U."/>
            <person name="Pietschmann T."/>
            <person name="Bach T."/>
            <person name="Mueller R."/>
        </authorList>
    </citation>
    <scope>NUCLEOTIDE SEQUENCE [LARGE SCALE GENOMIC DNA]</scope>
    <source>
        <strain evidence="2 3">MSr12523</strain>
    </source>
</reference>
<sequence length="324" mass="34807">MNTTMTFMAALSLMACTPAAAAPPKSAASTTTVTAGVPVSKWGPDDEIGAANELKPALVVSAAKLVKTGKTYQLGMEVNKSTPAFRHRNFRLITTNPGQEGGKTEGPNKFTYNDEHFEGWLGVGTQLNGLGHIGIDSTYYNANRARDFVDIEGVKKLGLEKTPPIVTRGVLLDMAAYYGTDVVKEGTAFSTADIETVLKKENVTIQPGDVVIFHTGWLDLAGKDNARFLAGEPGINRAAAQYLAEKRVVAVGADNWALEAVPFEKGAGTFEGNQTLITKNGIYVLENLVTKDLAHDKVYEFLFVLGHPRYTGTTQSIINPVAIQ</sequence>
<gene>
    <name evidence="2" type="ORF">LZC95_50620</name>
</gene>
<keyword evidence="3" id="KW-1185">Reference proteome</keyword>
<dbReference type="Pfam" id="PF04199">
    <property type="entry name" value="Cyclase"/>
    <property type="match status" value="1"/>
</dbReference>
<feature type="chain" id="PRO_5047157137" evidence="1">
    <location>
        <begin position="22"/>
        <end position="324"/>
    </location>
</feature>
<dbReference type="Proteomes" id="UP001379533">
    <property type="component" value="Chromosome"/>
</dbReference>
<organism evidence="2 3">
    <name type="scientific">Pendulispora brunnea</name>
    <dbReference type="NCBI Taxonomy" id="2905690"/>
    <lineage>
        <taxon>Bacteria</taxon>
        <taxon>Pseudomonadati</taxon>
        <taxon>Myxococcota</taxon>
        <taxon>Myxococcia</taxon>
        <taxon>Myxococcales</taxon>
        <taxon>Sorangiineae</taxon>
        <taxon>Pendulisporaceae</taxon>
        <taxon>Pendulispora</taxon>
    </lineage>
</organism>
<evidence type="ECO:0000313" key="2">
    <source>
        <dbReference type="EMBL" id="WXA94661.1"/>
    </source>
</evidence>
<dbReference type="Gene3D" id="3.50.30.50">
    <property type="entry name" value="Putative cyclase"/>
    <property type="match status" value="1"/>
</dbReference>
<evidence type="ECO:0000313" key="3">
    <source>
        <dbReference type="Proteomes" id="UP001379533"/>
    </source>
</evidence>
<dbReference type="InterPro" id="IPR007325">
    <property type="entry name" value="KFase/CYL"/>
</dbReference>
<dbReference type="PANTHER" id="PTHR34861:SF10">
    <property type="entry name" value="CYCLASE"/>
    <property type="match status" value="1"/>
</dbReference>
<name>A0ABZ2K7K5_9BACT</name>
<accession>A0ABZ2K7K5</accession>